<dbReference type="Pfam" id="PF09588">
    <property type="entry name" value="YqaJ"/>
    <property type="match status" value="1"/>
</dbReference>
<proteinExistence type="predicted"/>
<reference evidence="2" key="1">
    <citation type="submission" date="2021-01" db="EMBL/GenBank/DDBJ databases">
        <authorList>
            <consortium name="Genoscope - CEA"/>
            <person name="William W."/>
        </authorList>
    </citation>
    <scope>NUCLEOTIDE SEQUENCE</scope>
</reference>
<dbReference type="CDD" id="cd22343">
    <property type="entry name" value="PDDEXK_lambda_exonuclease-like"/>
    <property type="match status" value="1"/>
</dbReference>
<keyword evidence="3" id="KW-1185">Reference proteome</keyword>
<dbReference type="Proteomes" id="UP000683925">
    <property type="component" value="Unassembled WGS sequence"/>
</dbReference>
<name>A0A8S1S9E9_PAROT</name>
<dbReference type="InterPro" id="IPR051703">
    <property type="entry name" value="NF-kappa-B_Signaling_Reg"/>
</dbReference>
<dbReference type="OrthoDB" id="5987543at2759"/>
<sequence length="475" mass="56769">MDNLCKQYLIFKQIDQINLQEYCFYSLDKDKHLSFIYINDGSAKIECTEFELVELNTLSSKSQGFLTSVTQKLKEMLSRIKPKDEQEILCSLSLDQIFVHRMSEEILIPRYIIKQLKRSKYRDVFITNFFQNVKNHEMKDPNDFYTSNKQNVNTMKKIMKNKLDLNDQVSDQIKQLFETFFQVSIENIERISINKKWIYNRNGVEKQNKQHCCYIALKQFHQTNLVDKKKLPEEDIKSIEEFFLNKLLVEGKQIDKQCIEIQNYQQKNQSGLRLTATQIYHICEQENYQKKSSPSNEAQKHGEAHEKIALNEYARLHPDIQLKQTDVLFNISYPYLCGKPDALVYDLNNNLIGLVEVKSPFIKKELNMNQDENFLLDYIFVDQQNVHQLKRNHQHYYQVQVYLLITELCWCDFIVSTLRGNRVIRVLRDEICIKQIIRKSEFYHFTQILPRYCQLQKKQLEEEDLEVIRNKKVFN</sequence>
<dbReference type="InterPro" id="IPR019080">
    <property type="entry name" value="YqaJ_viral_recombinase"/>
</dbReference>
<dbReference type="OMA" id="QILPRYC"/>
<evidence type="ECO:0000313" key="2">
    <source>
        <dbReference type="EMBL" id="CAD8136405.1"/>
    </source>
</evidence>
<comment type="caution">
    <text evidence="2">The sequence shown here is derived from an EMBL/GenBank/DDBJ whole genome shotgun (WGS) entry which is preliminary data.</text>
</comment>
<organism evidence="2 3">
    <name type="scientific">Paramecium octaurelia</name>
    <dbReference type="NCBI Taxonomy" id="43137"/>
    <lineage>
        <taxon>Eukaryota</taxon>
        <taxon>Sar</taxon>
        <taxon>Alveolata</taxon>
        <taxon>Ciliophora</taxon>
        <taxon>Intramacronucleata</taxon>
        <taxon>Oligohymenophorea</taxon>
        <taxon>Peniculida</taxon>
        <taxon>Parameciidae</taxon>
        <taxon>Paramecium</taxon>
    </lineage>
</organism>
<evidence type="ECO:0000259" key="1">
    <source>
        <dbReference type="Pfam" id="PF09588"/>
    </source>
</evidence>
<dbReference type="PANTHER" id="PTHR46609">
    <property type="entry name" value="EXONUCLEASE, PHAGE-TYPE/RECB, C-TERMINAL DOMAIN-CONTAINING PROTEIN"/>
    <property type="match status" value="1"/>
</dbReference>
<gene>
    <name evidence="2" type="ORF">POCTA_138.1.T0070374</name>
</gene>
<dbReference type="PANTHER" id="PTHR46609:SF6">
    <property type="entry name" value="EXONUCLEASE, PHAGE-TYPE_RECB, C-TERMINAL DOMAIN-CONTAINING PROTEIN-RELATED"/>
    <property type="match status" value="1"/>
</dbReference>
<feature type="domain" description="YqaJ viral recombinase" evidence="1">
    <location>
        <begin position="283"/>
        <end position="407"/>
    </location>
</feature>
<dbReference type="EMBL" id="CAJJDP010000006">
    <property type="protein sequence ID" value="CAD8136405.1"/>
    <property type="molecule type" value="Genomic_DNA"/>
</dbReference>
<dbReference type="AlphaFoldDB" id="A0A8S1S9E9"/>
<protein>
    <recommendedName>
        <fullName evidence="1">YqaJ viral recombinase domain-containing protein</fullName>
    </recommendedName>
</protein>
<accession>A0A8S1S9E9</accession>
<evidence type="ECO:0000313" key="3">
    <source>
        <dbReference type="Proteomes" id="UP000683925"/>
    </source>
</evidence>